<evidence type="ECO:0000313" key="2">
    <source>
        <dbReference type="Proteomes" id="UP000601435"/>
    </source>
</evidence>
<dbReference type="OrthoDB" id="419416at2759"/>
<dbReference type="EMBL" id="CAJNJA010102659">
    <property type="protein sequence ID" value="CAE7944945.1"/>
    <property type="molecule type" value="Genomic_DNA"/>
</dbReference>
<gene>
    <name evidence="1" type="ORF">SNEC2469_LOCUS35452</name>
</gene>
<accession>A0A813CJD3</accession>
<protein>
    <recommendedName>
        <fullName evidence="3">Peptidase A2 domain-containing protein</fullName>
    </recommendedName>
</protein>
<evidence type="ECO:0000313" key="1">
    <source>
        <dbReference type="EMBL" id="CAE7944945.1"/>
    </source>
</evidence>
<comment type="caution">
    <text evidence="1">The sequence shown here is derived from an EMBL/GenBank/DDBJ whole genome shotgun (WGS) entry which is preliminary data.</text>
</comment>
<dbReference type="AlphaFoldDB" id="A0A813CJD3"/>
<dbReference type="Proteomes" id="UP000601435">
    <property type="component" value="Unassembled WGS sequence"/>
</dbReference>
<sequence length="202" mass="22087">MRPTTTANGLWSLGWLEPRGIPKTGYLCRVLAVQAQSEIVIDSGADISVTPLRLAGLGTSTRRSGVIMQDAQGNRIPEMQSRILDLEVATCDNQVVTIREKCIAPIENVILSLGPGAFPQTRAVNMMSFDDLGPLPKGAEELACSPGWHILPSGLPFLVCHKVDELSLEQSLWNDGDWAWLAVFVRVEEAKRPPQEGGVWMQ</sequence>
<name>A0A813CJD3_9DINO</name>
<organism evidence="1 2">
    <name type="scientific">Symbiodinium necroappetens</name>
    <dbReference type="NCBI Taxonomy" id="1628268"/>
    <lineage>
        <taxon>Eukaryota</taxon>
        <taxon>Sar</taxon>
        <taxon>Alveolata</taxon>
        <taxon>Dinophyceae</taxon>
        <taxon>Suessiales</taxon>
        <taxon>Symbiodiniaceae</taxon>
        <taxon>Symbiodinium</taxon>
    </lineage>
</organism>
<reference evidence="1" key="1">
    <citation type="submission" date="2021-02" db="EMBL/GenBank/DDBJ databases">
        <authorList>
            <person name="Dougan E. K."/>
            <person name="Rhodes N."/>
            <person name="Thang M."/>
            <person name="Chan C."/>
        </authorList>
    </citation>
    <scope>NUCLEOTIDE SEQUENCE</scope>
</reference>
<evidence type="ECO:0008006" key="3">
    <source>
        <dbReference type="Google" id="ProtNLM"/>
    </source>
</evidence>
<proteinExistence type="predicted"/>
<feature type="non-terminal residue" evidence="1">
    <location>
        <position position="1"/>
    </location>
</feature>
<keyword evidence="2" id="KW-1185">Reference proteome</keyword>